<dbReference type="InterPro" id="IPR012368">
    <property type="entry name" value="OxRdtase_Mopterin-bd_su_IorB"/>
</dbReference>
<dbReference type="SUPFAM" id="SSF56003">
    <property type="entry name" value="Molybdenum cofactor-binding domain"/>
    <property type="match status" value="2"/>
</dbReference>
<dbReference type="Proteomes" id="UP000280708">
    <property type="component" value="Chromosome"/>
</dbReference>
<dbReference type="PANTHER" id="PTHR47495:SF2">
    <property type="entry name" value="ALDEHYDE DEHYDROGENASE"/>
    <property type="match status" value="1"/>
</dbReference>
<proteinExistence type="predicted"/>
<dbReference type="InterPro" id="IPR052516">
    <property type="entry name" value="N-heterocyclic_Hydroxylase"/>
</dbReference>
<sequence>MARAPLKRRKDRGLSDRGVSRRTLLVGGGAAAGLVLAWVAWPRSYRPNLNVGPGEQVFDAFLKIDRAGQVIAIVPQTEMGQGVSTILPQILADELGADWRTVAVQSAPISPLYANGLLARDWLASDWTRVAGDAGTWAVDQYATRSALMLTGAGTSVPMFHDAYRRGGAAARVLLCKAAAARWGVPWESCDIQNGIITDGAERKLRLGDVVEDAAGFTLPDILPYRQGNDGRLTGQDLPRLDTPSKIDGSHNFAADIRLPDMVFASIRQGPIGDAVLKDARDAEAQKVTGFLKLVRTERWIAAVGTNWWAANRALDLIDPSFTLRGTPVDSGRIDAALEEAFSGDAGRRLYVQGDLLPVFEKATILASEYQVDPGLHLALEPMCATARVTEEGAEVWMATQAPALARAAIADALGLSNSAVTLYPLHAGGATGRHMDWEAGVQAALIARDVGRPVQLLWSRLEDVIQDRPGAPAHARMAAKLGRGGMVEGWLAKVAAPCAMTQTWSRIAHGKLPHEAAAEAGDRATRLAVAGMVPPYAIPNWAVDHYPADVGLPLGFMRGNAHLHGAFFTECFLDELAHLAGIEAMSFRIQMLGGNPRLAHCLSTAAAMGGWQGGIAGSGQGIAAHMMNGAYAAVMVEAGIEGSKLSVRRMVAAVDCGDQVNPDIARQQIESGLIHGLALAMGASVPYAGGMPARAMLGRMNLPRLGDIGEVSVELIRSTADPAGVTDLGAPLAAPAIANALFTVTGQRFRSLPIMGNG</sequence>
<dbReference type="InterPro" id="IPR037165">
    <property type="entry name" value="AldOxase/xan_DH_Mopterin-bd_sf"/>
</dbReference>
<dbReference type="SMART" id="SM01008">
    <property type="entry name" value="Ald_Xan_dh_C"/>
    <property type="match status" value="1"/>
</dbReference>
<organism evidence="1 2">
    <name type="scientific">Sphingobium yanoikuyae</name>
    <name type="common">Sphingomonas yanoikuyae</name>
    <dbReference type="NCBI Taxonomy" id="13690"/>
    <lineage>
        <taxon>Bacteria</taxon>
        <taxon>Pseudomonadati</taxon>
        <taxon>Pseudomonadota</taxon>
        <taxon>Alphaproteobacteria</taxon>
        <taxon>Sphingomonadales</taxon>
        <taxon>Sphingomonadaceae</taxon>
        <taxon>Sphingobium</taxon>
    </lineage>
</organism>
<dbReference type="Pfam" id="PF20256">
    <property type="entry name" value="MoCoBD_2"/>
    <property type="match status" value="1"/>
</dbReference>
<dbReference type="Gene3D" id="3.90.1170.50">
    <property type="entry name" value="Aldehyde oxidase/xanthine dehydrogenase, a/b hammerhead"/>
    <property type="match status" value="1"/>
</dbReference>
<accession>A0A085K545</accession>
<gene>
    <name evidence="1" type="ORF">EBF16_17425</name>
</gene>
<dbReference type="PIRSF" id="PIRSF036389">
    <property type="entry name" value="IOR_B"/>
    <property type="match status" value="1"/>
</dbReference>
<dbReference type="EMBL" id="CP033230">
    <property type="protein sequence ID" value="AYO78513.1"/>
    <property type="molecule type" value="Genomic_DNA"/>
</dbReference>
<dbReference type="Gene3D" id="3.30.365.10">
    <property type="entry name" value="Aldehyde oxidase/xanthine dehydrogenase, molybdopterin binding domain"/>
    <property type="match status" value="4"/>
</dbReference>
<dbReference type="RefSeq" id="WP_052076615.1">
    <property type="nucleotide sequence ID" value="NZ_CAIGKD010000002.1"/>
</dbReference>
<dbReference type="InterPro" id="IPR000674">
    <property type="entry name" value="Ald_Oxase/Xan_DH_a/b"/>
</dbReference>
<reference evidence="1 2" key="1">
    <citation type="submission" date="2018-10" db="EMBL/GenBank/DDBJ databases">
        <title>Characterization and genome analysis of a novel bacterium Sphingobium yanoikuyae SJTF8 capable of degrading PAHs.</title>
        <authorList>
            <person name="Yin C."/>
            <person name="Xiong W."/>
            <person name="Liang R."/>
        </authorList>
    </citation>
    <scope>NUCLEOTIDE SEQUENCE [LARGE SCALE GENOMIC DNA]</scope>
    <source>
        <strain evidence="1 2">SJTF8</strain>
    </source>
</reference>
<dbReference type="Pfam" id="PF02738">
    <property type="entry name" value="MoCoBD_1"/>
    <property type="match status" value="1"/>
</dbReference>
<evidence type="ECO:0000313" key="2">
    <source>
        <dbReference type="Proteomes" id="UP000280708"/>
    </source>
</evidence>
<dbReference type="InterPro" id="IPR046867">
    <property type="entry name" value="AldOxase/xan_DH_MoCoBD2"/>
</dbReference>
<dbReference type="PANTHER" id="PTHR47495">
    <property type="entry name" value="ALDEHYDE DEHYDROGENASE"/>
    <property type="match status" value="1"/>
</dbReference>
<dbReference type="InterPro" id="IPR008274">
    <property type="entry name" value="AldOxase/xan_DH_MoCoBD1"/>
</dbReference>
<protein>
    <submittedName>
        <fullName evidence="1">Xanthine dehydrogenase family protein molybdopterin-binding subunit</fullName>
    </submittedName>
</protein>
<dbReference type="GO" id="GO:0016491">
    <property type="term" value="F:oxidoreductase activity"/>
    <property type="evidence" value="ECO:0007669"/>
    <property type="project" value="InterPro"/>
</dbReference>
<name>A0A085K545_SPHYA</name>
<dbReference type="AlphaFoldDB" id="A0A085K545"/>
<evidence type="ECO:0000313" key="1">
    <source>
        <dbReference type="EMBL" id="AYO78513.1"/>
    </source>
</evidence>